<proteinExistence type="predicted"/>
<dbReference type="EMBL" id="JACJTM010000008">
    <property type="protein sequence ID" value="MBD2684679.1"/>
    <property type="molecule type" value="Genomic_DNA"/>
</dbReference>
<evidence type="ECO:0000313" key="1">
    <source>
        <dbReference type="EMBL" id="MBD2684679.1"/>
    </source>
</evidence>
<protein>
    <submittedName>
        <fullName evidence="1">Uncharacterized protein</fullName>
    </submittedName>
</protein>
<name>A0ABR8IQ39_APHFL</name>
<accession>A0ABR8IQ39</accession>
<keyword evidence="2" id="KW-1185">Reference proteome</keyword>
<evidence type="ECO:0000313" key="2">
    <source>
        <dbReference type="Proteomes" id="UP000660270"/>
    </source>
</evidence>
<dbReference type="RefSeq" id="WP_190589087.1">
    <property type="nucleotide sequence ID" value="NZ_JACJTM010000008.1"/>
</dbReference>
<sequence>MSLDTSKYFDPEGIAELWCRTHLAVEQIAATVKAIDIKDKPVIPVILTFYDSMASSLVLREIIMKNSNYCDIMGLNIPPIVYSLHEFEEWTSNRSLDNLAKFIPKTHNNPNVYVEPDNQGHNYQHLADIQLL</sequence>
<organism evidence="1 2">
    <name type="scientific">Aphanizomenon flos-aquae FACHB-1249</name>
    <dbReference type="NCBI Taxonomy" id="2692889"/>
    <lineage>
        <taxon>Bacteria</taxon>
        <taxon>Bacillati</taxon>
        <taxon>Cyanobacteriota</taxon>
        <taxon>Cyanophyceae</taxon>
        <taxon>Nostocales</taxon>
        <taxon>Aphanizomenonaceae</taxon>
        <taxon>Aphanizomenon</taxon>
    </lineage>
</organism>
<gene>
    <name evidence="1" type="ORF">H6G43_05370</name>
</gene>
<comment type="caution">
    <text evidence="1">The sequence shown here is derived from an EMBL/GenBank/DDBJ whole genome shotgun (WGS) entry which is preliminary data.</text>
</comment>
<dbReference type="Proteomes" id="UP000660270">
    <property type="component" value="Unassembled WGS sequence"/>
</dbReference>
<reference evidence="1 2" key="1">
    <citation type="journal article" date="2020" name="ISME J.">
        <title>Comparative genomics reveals insights into cyanobacterial evolution and habitat adaptation.</title>
        <authorList>
            <person name="Chen M.Y."/>
            <person name="Teng W.K."/>
            <person name="Zhao L."/>
            <person name="Hu C.X."/>
            <person name="Zhou Y.K."/>
            <person name="Han B.P."/>
            <person name="Song L.R."/>
            <person name="Shu W.S."/>
        </authorList>
    </citation>
    <scope>NUCLEOTIDE SEQUENCE [LARGE SCALE GENOMIC DNA]</scope>
    <source>
        <strain evidence="1 2">FACHB-1249</strain>
    </source>
</reference>